<gene>
    <name evidence="1" type="ORF">SAMN05421736_101488</name>
</gene>
<accession>A0A1H3HFU4</accession>
<organism evidence="1 2">
    <name type="scientific">Evansella caseinilytica</name>
    <dbReference type="NCBI Taxonomy" id="1503961"/>
    <lineage>
        <taxon>Bacteria</taxon>
        <taxon>Bacillati</taxon>
        <taxon>Bacillota</taxon>
        <taxon>Bacilli</taxon>
        <taxon>Bacillales</taxon>
        <taxon>Bacillaceae</taxon>
        <taxon>Evansella</taxon>
    </lineage>
</organism>
<dbReference type="Proteomes" id="UP000198935">
    <property type="component" value="Unassembled WGS sequence"/>
</dbReference>
<name>A0A1H3HFU4_9BACI</name>
<keyword evidence="2" id="KW-1185">Reference proteome</keyword>
<dbReference type="EMBL" id="FNPI01000001">
    <property type="protein sequence ID" value="SDY14443.1"/>
    <property type="molecule type" value="Genomic_DNA"/>
</dbReference>
<evidence type="ECO:0000313" key="2">
    <source>
        <dbReference type="Proteomes" id="UP000198935"/>
    </source>
</evidence>
<dbReference type="AlphaFoldDB" id="A0A1H3HFU4"/>
<sequence>MSKPEWHISLAIGPNCDMESFALRSALEYFGVRVCVHWIGRPSDFVDVLSGADREAQVDYLILNFHGEEGKFCMPELSEDIYEKAEPRGEFFSAQEIIQYANLANVKVIAMGCTLGEKQLAQAFIQRGSPSYLGPADYIDGNANFMFVMRFIYELIANKKTEKEAFASAASMDQETSLYKLYSSKDETVDGEE</sequence>
<evidence type="ECO:0000313" key="1">
    <source>
        <dbReference type="EMBL" id="SDY14443.1"/>
    </source>
</evidence>
<dbReference type="OrthoDB" id="4548730at2"/>
<proteinExistence type="predicted"/>
<evidence type="ECO:0008006" key="3">
    <source>
        <dbReference type="Google" id="ProtNLM"/>
    </source>
</evidence>
<protein>
    <recommendedName>
        <fullName evidence="3">Delta-aminolevulinic acid dehydratase</fullName>
    </recommendedName>
</protein>
<reference evidence="2" key="1">
    <citation type="submission" date="2016-10" db="EMBL/GenBank/DDBJ databases">
        <authorList>
            <person name="Varghese N."/>
            <person name="Submissions S."/>
        </authorList>
    </citation>
    <scope>NUCLEOTIDE SEQUENCE [LARGE SCALE GENOMIC DNA]</scope>
    <source>
        <strain evidence="2">SP</strain>
    </source>
</reference>